<dbReference type="Proteomes" id="UP000245207">
    <property type="component" value="Unassembled WGS sequence"/>
</dbReference>
<accession>A0A2U1P6I9</accession>
<name>A0A2U1P6I9_ARTAN</name>
<dbReference type="AlphaFoldDB" id="A0A2U1P6I9"/>
<dbReference type="OrthoDB" id="1898716at2759"/>
<keyword evidence="2" id="KW-1185">Reference proteome</keyword>
<proteinExistence type="predicted"/>
<gene>
    <name evidence="1" type="ORF">CTI12_AA186850</name>
</gene>
<dbReference type="EMBL" id="PKPP01001598">
    <property type="protein sequence ID" value="PWA81364.1"/>
    <property type="molecule type" value="Genomic_DNA"/>
</dbReference>
<reference evidence="1 2" key="1">
    <citation type="journal article" date="2018" name="Mol. Plant">
        <title>The genome of Artemisia annua provides insight into the evolution of Asteraceae family and artemisinin biosynthesis.</title>
        <authorList>
            <person name="Shen Q."/>
            <person name="Zhang L."/>
            <person name="Liao Z."/>
            <person name="Wang S."/>
            <person name="Yan T."/>
            <person name="Shi P."/>
            <person name="Liu M."/>
            <person name="Fu X."/>
            <person name="Pan Q."/>
            <person name="Wang Y."/>
            <person name="Lv Z."/>
            <person name="Lu X."/>
            <person name="Zhang F."/>
            <person name="Jiang W."/>
            <person name="Ma Y."/>
            <person name="Chen M."/>
            <person name="Hao X."/>
            <person name="Li L."/>
            <person name="Tang Y."/>
            <person name="Lv G."/>
            <person name="Zhou Y."/>
            <person name="Sun X."/>
            <person name="Brodelius P.E."/>
            <person name="Rose J.K.C."/>
            <person name="Tang K."/>
        </authorList>
    </citation>
    <scope>NUCLEOTIDE SEQUENCE [LARGE SCALE GENOMIC DNA]</scope>
    <source>
        <strain evidence="2">cv. Huhao1</strain>
        <tissue evidence="1">Leaf</tissue>
    </source>
</reference>
<sequence>MLPVTSVHRYLPRYHTTKTTEILTEKNFLGCWSVQIYPFHERAAVSNEITKRGARLNSSMGNGKVSKSGPKPHKNQWFLSMSEIGWPTAARVEHILSRYQRSVTEAGERTNNGAGGDLAVLSQCTKFTTCKQLLQTVDRLVEENNSEELSVTDMTKL</sequence>
<evidence type="ECO:0000313" key="2">
    <source>
        <dbReference type="Proteomes" id="UP000245207"/>
    </source>
</evidence>
<organism evidence="1 2">
    <name type="scientific">Artemisia annua</name>
    <name type="common">Sweet wormwood</name>
    <dbReference type="NCBI Taxonomy" id="35608"/>
    <lineage>
        <taxon>Eukaryota</taxon>
        <taxon>Viridiplantae</taxon>
        <taxon>Streptophyta</taxon>
        <taxon>Embryophyta</taxon>
        <taxon>Tracheophyta</taxon>
        <taxon>Spermatophyta</taxon>
        <taxon>Magnoliopsida</taxon>
        <taxon>eudicotyledons</taxon>
        <taxon>Gunneridae</taxon>
        <taxon>Pentapetalae</taxon>
        <taxon>asterids</taxon>
        <taxon>campanulids</taxon>
        <taxon>Asterales</taxon>
        <taxon>Asteraceae</taxon>
        <taxon>Asteroideae</taxon>
        <taxon>Anthemideae</taxon>
        <taxon>Artemisiinae</taxon>
        <taxon>Artemisia</taxon>
    </lineage>
</organism>
<comment type="caution">
    <text evidence="1">The sequence shown here is derived from an EMBL/GenBank/DDBJ whole genome shotgun (WGS) entry which is preliminary data.</text>
</comment>
<evidence type="ECO:0000313" key="1">
    <source>
        <dbReference type="EMBL" id="PWA81364.1"/>
    </source>
</evidence>
<protein>
    <submittedName>
        <fullName evidence="1">K-box region and MADS-box transcription factor family protein</fullName>
    </submittedName>
</protein>